<reference evidence="1 2" key="1">
    <citation type="submission" date="2019-03" db="EMBL/GenBank/DDBJ databases">
        <title>Single cell metagenomics reveals metabolic interactions within the superorganism composed of flagellate Streblomastix strix and complex community of Bacteroidetes bacteria on its surface.</title>
        <authorList>
            <person name="Treitli S.C."/>
            <person name="Kolisko M."/>
            <person name="Husnik F."/>
            <person name="Keeling P."/>
            <person name="Hampl V."/>
        </authorList>
    </citation>
    <scope>NUCLEOTIDE SEQUENCE [LARGE SCALE GENOMIC DNA]</scope>
    <source>
        <strain evidence="1">ST1C</strain>
    </source>
</reference>
<organism evidence="1 2">
    <name type="scientific">Streblomastix strix</name>
    <dbReference type="NCBI Taxonomy" id="222440"/>
    <lineage>
        <taxon>Eukaryota</taxon>
        <taxon>Metamonada</taxon>
        <taxon>Preaxostyla</taxon>
        <taxon>Oxymonadida</taxon>
        <taxon>Streblomastigidae</taxon>
        <taxon>Streblomastix</taxon>
    </lineage>
</organism>
<name>A0A5J4T3X6_9EUKA</name>
<evidence type="ECO:0000313" key="2">
    <source>
        <dbReference type="Proteomes" id="UP000324800"/>
    </source>
</evidence>
<evidence type="ECO:0000313" key="1">
    <source>
        <dbReference type="EMBL" id="KAA6353156.1"/>
    </source>
</evidence>
<comment type="caution">
    <text evidence="1">The sequence shown here is derived from an EMBL/GenBank/DDBJ whole genome shotgun (WGS) entry which is preliminary data.</text>
</comment>
<proteinExistence type="predicted"/>
<dbReference type="AlphaFoldDB" id="A0A5J4T3X6"/>
<gene>
    <name evidence="1" type="ORF">EZS28_051317</name>
</gene>
<feature type="non-terminal residue" evidence="1">
    <location>
        <position position="1"/>
    </location>
</feature>
<dbReference type="Proteomes" id="UP000324800">
    <property type="component" value="Unassembled WGS sequence"/>
</dbReference>
<sequence length="245" mass="28925">CRNGLSFAFKTLTNSIFSNCTSLLIYSYLAWARAGNQLRRLMVQLDGYHQIILVMPIITNYPKVKHCKHQEHYQFLQIPKMMMKTLLLRCRNMSAANIIGLGNYLVLKQMKQQSVRKRQHRYFYSTHFNFLISTQQCRAFTDYQQILLMFSHQQINLMKIQSCTFSEIQTQTSSQMQSNYSSAKHLLHSLKSRAWIFSQKKQPEKKKKLPFQIQNGKNHFEQSTNALLRNQQKRGLTHQQYSCSI</sequence>
<dbReference type="EMBL" id="SNRW01038639">
    <property type="protein sequence ID" value="KAA6353156.1"/>
    <property type="molecule type" value="Genomic_DNA"/>
</dbReference>
<accession>A0A5J4T3X6</accession>
<protein>
    <submittedName>
        <fullName evidence="1">Uncharacterized protein</fullName>
    </submittedName>
</protein>